<proteinExistence type="predicted"/>
<protein>
    <recommendedName>
        <fullName evidence="2">Cohesin domain-containing protein</fullName>
    </recommendedName>
</protein>
<organism evidence="1">
    <name type="scientific">marine sediment metagenome</name>
    <dbReference type="NCBI Taxonomy" id="412755"/>
    <lineage>
        <taxon>unclassified sequences</taxon>
        <taxon>metagenomes</taxon>
        <taxon>ecological metagenomes</taxon>
    </lineage>
</organism>
<comment type="caution">
    <text evidence="1">The sequence shown here is derived from an EMBL/GenBank/DDBJ whole genome shotgun (WGS) entry which is preliminary data.</text>
</comment>
<gene>
    <name evidence="1" type="ORF">LCGC14_0289230</name>
</gene>
<dbReference type="AlphaFoldDB" id="A0A0F9WF05"/>
<accession>A0A0F9WF05</accession>
<evidence type="ECO:0008006" key="2">
    <source>
        <dbReference type="Google" id="ProtNLM"/>
    </source>
</evidence>
<dbReference type="EMBL" id="LAZR01000171">
    <property type="protein sequence ID" value="KKN84461.1"/>
    <property type="molecule type" value="Genomic_DNA"/>
</dbReference>
<sequence length="138" mass="14854">MSFEPQTAVRFCTIPIDAALEQGPTVTEATLLACPTGENMQLELLAVGFRANTLPIDGSNDVDVDLEFIDDSDSDSVTDFITDYDLTGGTVLVYNSIWRGSKILDAGDAINAEFTVTTPDTASEGAALIVEYRVLRRS</sequence>
<evidence type="ECO:0000313" key="1">
    <source>
        <dbReference type="EMBL" id="KKN84461.1"/>
    </source>
</evidence>
<name>A0A0F9WF05_9ZZZZ</name>
<reference evidence="1" key="1">
    <citation type="journal article" date="2015" name="Nature">
        <title>Complex archaea that bridge the gap between prokaryotes and eukaryotes.</title>
        <authorList>
            <person name="Spang A."/>
            <person name="Saw J.H."/>
            <person name="Jorgensen S.L."/>
            <person name="Zaremba-Niedzwiedzka K."/>
            <person name="Martijn J."/>
            <person name="Lind A.E."/>
            <person name="van Eijk R."/>
            <person name="Schleper C."/>
            <person name="Guy L."/>
            <person name="Ettema T.J."/>
        </authorList>
    </citation>
    <scope>NUCLEOTIDE SEQUENCE</scope>
</reference>